<sequence>MTLTNFKLSTLVSTALLTLSLNVFSTGTCSVDDNDEFNAQETVNTEYTTARNDGTYPETETEYSDMVGDNVQTLESNSGMDIAEVTGEVSETVDAAVETTSTVLSTVSTAASAVGEVLGPVAIIITIGITVWQIATVFSNPNSTDLDKTSAIFSWVPILGTVLNIIAGIEDHDRILAAFKNKLKAINHQDHYDIKLEELQQDQFLKQVRVSLEQITNKDVAAVKESMVKINQKLSNFYQSQYLHNVSLVQTHAKRLFASQWVKASPEFQTLIKFIQGVTKTGDAKGAIVQVPTIISNPTSTLCGINGAYNFLAGKTDTQLSQCFGGILGDYKNHFASYNLDDSIQINTRDKVIDTTFQEFFDTYRKTYNHLLAHTKVQTINKFYAAKEPFNTKSCNQYKESATKFLAHVENVQTNIGRKAFRKKHNLNAKYQSLSSNCWKKTYRSGCTKAKYDANGKYYQTCGGYTEKYTCPVVTYVPTKDSVRDLAINNITQQVTDEERNCLAEKDAAPIVFARKLTAEGNFYLEKNNSGALFEDIFDGVREVLIAGIVKDAKIKKLQKIPDIKISGKHLSPTSYKTKQ</sequence>
<protein>
    <submittedName>
        <fullName evidence="1">Uncharacterized protein</fullName>
    </submittedName>
</protein>
<proteinExistence type="predicted"/>
<evidence type="ECO:0000313" key="1">
    <source>
        <dbReference type="EMBL" id="SFV87226.1"/>
    </source>
</evidence>
<name>A0A1W1E0H6_9ZZZZ</name>
<gene>
    <name evidence="1" type="ORF">MNB_SUP05-SYMBIONT-4-752</name>
</gene>
<organism evidence="1">
    <name type="scientific">hydrothermal vent metagenome</name>
    <dbReference type="NCBI Taxonomy" id="652676"/>
    <lineage>
        <taxon>unclassified sequences</taxon>
        <taxon>metagenomes</taxon>
        <taxon>ecological metagenomes</taxon>
    </lineage>
</organism>
<dbReference type="AlphaFoldDB" id="A0A1W1E0H6"/>
<dbReference type="EMBL" id="FPHY01000170">
    <property type="protein sequence ID" value="SFV87226.1"/>
    <property type="molecule type" value="Genomic_DNA"/>
</dbReference>
<reference evidence="1" key="1">
    <citation type="submission" date="2016-10" db="EMBL/GenBank/DDBJ databases">
        <authorList>
            <person name="de Groot N.N."/>
        </authorList>
    </citation>
    <scope>NUCLEOTIDE SEQUENCE</scope>
</reference>
<accession>A0A1W1E0H6</accession>
<dbReference type="Gene3D" id="1.10.490.40">
    <property type="entry name" value="Diphtheria toxin, translocation domain"/>
    <property type="match status" value="1"/>
</dbReference>